<evidence type="ECO:0000256" key="1">
    <source>
        <dbReference type="ARBA" id="ARBA00012493"/>
    </source>
</evidence>
<evidence type="ECO:0000256" key="7">
    <source>
        <dbReference type="ARBA" id="ARBA00023118"/>
    </source>
</evidence>
<feature type="compositionally biased region" description="Basic and acidic residues" evidence="10">
    <location>
        <begin position="92"/>
        <end position="107"/>
    </location>
</feature>
<dbReference type="RefSeq" id="WP_012165045.1">
    <property type="nucleotide sequence ID" value="NC_009925.1"/>
</dbReference>
<proteinExistence type="inferred from homology"/>
<keyword evidence="4" id="KW-0479">Metal-binding</keyword>
<evidence type="ECO:0000259" key="11">
    <source>
        <dbReference type="PROSITE" id="PS50878"/>
    </source>
</evidence>
<keyword evidence="6 12" id="KW-0695">RNA-directed DNA polymerase</keyword>
<evidence type="ECO:0000256" key="3">
    <source>
        <dbReference type="ARBA" id="ARBA00022695"/>
    </source>
</evidence>
<evidence type="ECO:0000256" key="6">
    <source>
        <dbReference type="ARBA" id="ARBA00022918"/>
    </source>
</evidence>
<feature type="domain" description="Reverse transcriptase" evidence="11">
    <location>
        <begin position="163"/>
        <end position="395"/>
    </location>
</feature>
<dbReference type="Pfam" id="PF00078">
    <property type="entry name" value="RVT_1"/>
    <property type="match status" value="1"/>
</dbReference>
<dbReference type="GO" id="GO:0051607">
    <property type="term" value="P:defense response to virus"/>
    <property type="evidence" value="ECO:0007669"/>
    <property type="project" value="UniProtKB-KW"/>
</dbReference>
<dbReference type="STRING" id="329726.AM1_4792"/>
<dbReference type="CDD" id="cd03487">
    <property type="entry name" value="RT_Bac_retron_II"/>
    <property type="match status" value="1"/>
</dbReference>
<dbReference type="InterPro" id="IPR000123">
    <property type="entry name" value="Reverse_transcriptase_msDNA"/>
</dbReference>
<dbReference type="GO" id="GO:0003964">
    <property type="term" value="F:RNA-directed DNA polymerase activity"/>
    <property type="evidence" value="ECO:0007669"/>
    <property type="project" value="UniProtKB-KW"/>
</dbReference>
<dbReference type="AlphaFoldDB" id="B0C2H2"/>
<dbReference type="HOGENOM" id="CLU_028398_4_0_3"/>
<dbReference type="PANTHER" id="PTHR34047">
    <property type="entry name" value="NUCLEAR INTRON MATURASE 1, MITOCHONDRIAL-RELATED"/>
    <property type="match status" value="1"/>
</dbReference>
<organism evidence="12 13">
    <name type="scientific">Acaryochloris marina (strain MBIC 11017)</name>
    <dbReference type="NCBI Taxonomy" id="329726"/>
    <lineage>
        <taxon>Bacteria</taxon>
        <taxon>Bacillati</taxon>
        <taxon>Cyanobacteriota</taxon>
        <taxon>Cyanophyceae</taxon>
        <taxon>Acaryochloridales</taxon>
        <taxon>Acaryochloridaceae</taxon>
        <taxon>Acaryochloris</taxon>
    </lineage>
</organism>
<comment type="similarity">
    <text evidence="8">Belongs to the bacterial reverse transcriptase family.</text>
</comment>
<keyword evidence="5" id="KW-0460">Magnesium</keyword>
<comment type="catalytic activity">
    <reaction evidence="9">
        <text>DNA(n) + a 2'-deoxyribonucleoside 5'-triphosphate = DNA(n+1) + diphosphate</text>
        <dbReference type="Rhea" id="RHEA:22508"/>
        <dbReference type="Rhea" id="RHEA-COMP:17339"/>
        <dbReference type="Rhea" id="RHEA-COMP:17340"/>
        <dbReference type="ChEBI" id="CHEBI:33019"/>
        <dbReference type="ChEBI" id="CHEBI:61560"/>
        <dbReference type="ChEBI" id="CHEBI:173112"/>
        <dbReference type="EC" id="2.7.7.49"/>
    </reaction>
</comment>
<dbReference type="OrthoDB" id="9788687at2"/>
<dbReference type="PROSITE" id="PS50878">
    <property type="entry name" value="RT_POL"/>
    <property type="match status" value="1"/>
</dbReference>
<dbReference type="InterPro" id="IPR043502">
    <property type="entry name" value="DNA/RNA_pol_sf"/>
</dbReference>
<dbReference type="PANTHER" id="PTHR34047:SF7">
    <property type="entry name" value="RNA-DIRECTED DNA POLYMERASE"/>
    <property type="match status" value="1"/>
</dbReference>
<name>B0C2H2_ACAM1</name>
<reference evidence="12 13" key="1">
    <citation type="journal article" date="2008" name="Proc. Natl. Acad. Sci. U.S.A.">
        <title>Niche adaptation and genome expansion in the chlorophyll d-producing cyanobacterium Acaryochloris marina.</title>
        <authorList>
            <person name="Swingley W.D."/>
            <person name="Chen M."/>
            <person name="Cheung P.C."/>
            <person name="Conrad A.L."/>
            <person name="Dejesa L.C."/>
            <person name="Hao J."/>
            <person name="Honchak B.M."/>
            <person name="Karbach L.E."/>
            <person name="Kurdoglu A."/>
            <person name="Lahiri S."/>
            <person name="Mastrian S.D."/>
            <person name="Miyashita H."/>
            <person name="Page L."/>
            <person name="Ramakrishna P."/>
            <person name="Satoh S."/>
            <person name="Sattley W.M."/>
            <person name="Shimada Y."/>
            <person name="Taylor H.L."/>
            <person name="Tomo T."/>
            <person name="Tsuchiya T."/>
            <person name="Wang Z.T."/>
            <person name="Raymond J."/>
            <person name="Mimuro M."/>
            <person name="Blankenship R.E."/>
            <person name="Touchman J.W."/>
        </authorList>
    </citation>
    <scope>NUCLEOTIDE SEQUENCE [LARGE SCALE GENOMIC DNA]</scope>
    <source>
        <strain evidence="13">MBIC 11017</strain>
    </source>
</reference>
<dbReference type="InterPro" id="IPR000477">
    <property type="entry name" value="RT_dom"/>
</dbReference>
<accession>B0C2H2</accession>
<keyword evidence="2" id="KW-0808">Transferase</keyword>
<dbReference type="PRINTS" id="PR00866">
    <property type="entry name" value="RNADNAPOLMS"/>
</dbReference>
<keyword evidence="3" id="KW-0548">Nucleotidyltransferase</keyword>
<evidence type="ECO:0000256" key="4">
    <source>
        <dbReference type="ARBA" id="ARBA00022723"/>
    </source>
</evidence>
<evidence type="ECO:0000313" key="12">
    <source>
        <dbReference type="EMBL" id="ABW29762.1"/>
    </source>
</evidence>
<feature type="region of interest" description="Disordered" evidence="10">
    <location>
        <begin position="84"/>
        <end position="107"/>
    </location>
</feature>
<dbReference type="GO" id="GO:0003723">
    <property type="term" value="F:RNA binding"/>
    <property type="evidence" value="ECO:0007669"/>
    <property type="project" value="InterPro"/>
</dbReference>
<dbReference type="SUPFAM" id="SSF56672">
    <property type="entry name" value="DNA/RNA polymerases"/>
    <property type="match status" value="1"/>
</dbReference>
<evidence type="ECO:0000256" key="8">
    <source>
        <dbReference type="ARBA" id="ARBA00034120"/>
    </source>
</evidence>
<evidence type="ECO:0000256" key="2">
    <source>
        <dbReference type="ARBA" id="ARBA00022679"/>
    </source>
</evidence>
<dbReference type="GO" id="GO:0046872">
    <property type="term" value="F:metal ion binding"/>
    <property type="evidence" value="ECO:0007669"/>
    <property type="project" value="UniProtKB-KW"/>
</dbReference>
<dbReference type="EMBL" id="CP000828">
    <property type="protein sequence ID" value="ABW29762.1"/>
    <property type="molecule type" value="Genomic_DNA"/>
</dbReference>
<evidence type="ECO:0000313" key="13">
    <source>
        <dbReference type="Proteomes" id="UP000000268"/>
    </source>
</evidence>
<gene>
    <name evidence="12" type="ordered locus">AM1_4792</name>
</gene>
<dbReference type="KEGG" id="amr:AM1_4792"/>
<keyword evidence="13" id="KW-1185">Reference proteome</keyword>
<sequence length="476" mass="54334">MSNQPRTRQELYDRVRQSSRDEVILEEMVRLGFWPAEGEMPQDPTDEIRRKGEIQRELAALRAENRKLHNEAAIKKQLYKERLAASKKKRQETKERREQERQSRAAAWRDRKARDIVYLGTGVSGGLNQTECDRTRLQQYGLPAYGTAEEIAKAMQISVGQLRFLAFSRRTAQISHYVRFKIPKKTGGERLISAPMPRLKQAQYWIAEKLLAAIPLHEAAHGFCSGRSIVTNATPHLGADVVINLDLQDFFPSISYPRIKGLFRSFGYSEAAATIFALLCTEPDVVEVGLDGQHYYVAQSQRHLPQGAPTSPILTNLLCRRLDRRLTAMAAELGYRYTRYADDLTFSATGQPQQQVGKLLRRTHAIVTHEGFTIHPQKTRVLRSGRQQEVTGVVVNEKLNVDRKTLKRFRALLHQIEQSGYDDQHWGGQPVSFAQIQGYANFVEMVNPERGAQFQAQVKRIKRKYPPRVQAFKPAS</sequence>
<evidence type="ECO:0000256" key="10">
    <source>
        <dbReference type="SAM" id="MobiDB-lite"/>
    </source>
</evidence>
<evidence type="ECO:0000256" key="5">
    <source>
        <dbReference type="ARBA" id="ARBA00022842"/>
    </source>
</evidence>
<dbReference type="Proteomes" id="UP000000268">
    <property type="component" value="Chromosome"/>
</dbReference>
<dbReference type="InterPro" id="IPR051083">
    <property type="entry name" value="GrpII_Intron_Splice-Mob/Def"/>
</dbReference>
<dbReference type="eggNOG" id="COG3344">
    <property type="taxonomic scope" value="Bacteria"/>
</dbReference>
<keyword evidence="7" id="KW-0051">Antiviral defense</keyword>
<protein>
    <recommendedName>
        <fullName evidence="1">RNA-directed DNA polymerase</fullName>
        <ecNumber evidence="1">2.7.7.49</ecNumber>
    </recommendedName>
</protein>
<evidence type="ECO:0000256" key="9">
    <source>
        <dbReference type="ARBA" id="ARBA00048173"/>
    </source>
</evidence>
<dbReference type="EC" id="2.7.7.49" evidence="1"/>